<dbReference type="FunFam" id="3.40.50.300:FF:000640">
    <property type="entry name" value="MoxR family ATPase"/>
    <property type="match status" value="1"/>
</dbReference>
<feature type="domain" description="ChlI/MoxR AAA lid" evidence="5">
    <location>
        <begin position="231"/>
        <end position="302"/>
    </location>
</feature>
<reference evidence="7 8" key="1">
    <citation type="journal article" date="2017" name="Nature">
        <title>Atmospheric trace gases support primary production in Antarctic desert surface soil.</title>
        <authorList>
            <person name="Ji M."/>
            <person name="Greening C."/>
            <person name="Vanwonterghem I."/>
            <person name="Carere C.R."/>
            <person name="Bay S.K."/>
            <person name="Steen J.A."/>
            <person name="Montgomery K."/>
            <person name="Lines T."/>
            <person name="Beardall J."/>
            <person name="van Dorst J."/>
            <person name="Snape I."/>
            <person name="Stott M.B."/>
            <person name="Hugenholtz P."/>
            <person name="Ferrari B.C."/>
        </authorList>
    </citation>
    <scope>NUCLEOTIDE SEQUENCE [LARGE SCALE GENOMIC DNA]</scope>
    <source>
        <strain evidence="7">RRmetagenome_bin12</strain>
    </source>
</reference>
<keyword evidence="1" id="KW-0547">Nucleotide-binding</keyword>
<dbReference type="InterPro" id="IPR050764">
    <property type="entry name" value="CbbQ/NirQ/NorQ/GpvN"/>
</dbReference>
<evidence type="ECO:0000259" key="4">
    <source>
        <dbReference type="Pfam" id="PF07726"/>
    </source>
</evidence>
<evidence type="ECO:0000313" key="6">
    <source>
        <dbReference type="EMBL" id="MBJ7595378.1"/>
    </source>
</evidence>
<evidence type="ECO:0000313" key="8">
    <source>
        <dbReference type="Proteomes" id="UP000248724"/>
    </source>
</evidence>
<sequence length="321" mass="34624">MGLVQGVVRRLVSSVGTVIVGKDQEVELCVLALLCGGHVLIEDVPGVGKTMLAKAMARATGCNFERLQFTPDLLPGDVTGVSVFNMKTTEFEFRKGPIFAQVLLADEINRATPKTQSALLEAMEEGQVTVDGVTHPLPSPFIVLATQNPIELGGTFPLPEAQVDRFLVKVNLGYLALSDEVAMLDRFQRESPLDELAAVTDAAEIESCRHELQGVFCHHSLKEYCVRIVQRTRESTDVALGASPRGSLGLLHAAQARAAAKGRDYVTPDDIKELAHRVLGHRIVLRANAELRGITSAQVIDDVLASEVVPAERQLMAGEGS</sequence>
<dbReference type="InterPro" id="IPR011703">
    <property type="entry name" value="ATPase_AAA-3"/>
</dbReference>
<protein>
    <submittedName>
        <fullName evidence="7">AAA family ATPase</fullName>
    </submittedName>
    <submittedName>
        <fullName evidence="6">MoxR family ATPase</fullName>
    </submittedName>
</protein>
<dbReference type="Proteomes" id="UP000606991">
    <property type="component" value="Unassembled WGS sequence"/>
</dbReference>
<dbReference type="Proteomes" id="UP000248724">
    <property type="component" value="Unassembled WGS sequence"/>
</dbReference>
<evidence type="ECO:0000313" key="7">
    <source>
        <dbReference type="EMBL" id="PZR81995.1"/>
    </source>
</evidence>
<comment type="similarity">
    <text evidence="3">Belongs to the MoxR family.</text>
</comment>
<dbReference type="PANTHER" id="PTHR42759:SF5">
    <property type="entry name" value="METHANOL DEHYDROGENASE REGULATOR"/>
    <property type="match status" value="1"/>
</dbReference>
<dbReference type="PIRSF" id="PIRSF002849">
    <property type="entry name" value="AAA_ATPase_chaperone_MoxR_prd"/>
    <property type="match status" value="1"/>
</dbReference>
<dbReference type="SUPFAM" id="SSF52540">
    <property type="entry name" value="P-loop containing nucleoside triphosphate hydrolases"/>
    <property type="match status" value="1"/>
</dbReference>
<dbReference type="Gene3D" id="3.40.50.300">
    <property type="entry name" value="P-loop containing nucleotide triphosphate hydrolases"/>
    <property type="match status" value="1"/>
</dbReference>
<dbReference type="EMBL" id="JAEKNS010000114">
    <property type="protein sequence ID" value="MBJ7595378.1"/>
    <property type="molecule type" value="Genomic_DNA"/>
</dbReference>
<keyword evidence="2" id="KW-0067">ATP-binding</keyword>
<comment type="caution">
    <text evidence="7">The sequence shown here is derived from an EMBL/GenBank/DDBJ whole genome shotgun (WGS) entry which is preliminary data.</text>
</comment>
<dbReference type="Pfam" id="PF17863">
    <property type="entry name" value="AAA_lid_2"/>
    <property type="match status" value="1"/>
</dbReference>
<evidence type="ECO:0000259" key="5">
    <source>
        <dbReference type="Pfam" id="PF17863"/>
    </source>
</evidence>
<name>A0A2W5ZG63_9BACT</name>
<evidence type="ECO:0000313" key="9">
    <source>
        <dbReference type="Proteomes" id="UP000606991"/>
    </source>
</evidence>
<dbReference type="GO" id="GO:0005524">
    <property type="term" value="F:ATP binding"/>
    <property type="evidence" value="ECO:0007669"/>
    <property type="project" value="UniProtKB-KW"/>
</dbReference>
<accession>A0A2W5ZG63</accession>
<feature type="domain" description="ATPase AAA-3" evidence="4">
    <location>
        <begin position="38"/>
        <end position="168"/>
    </location>
</feature>
<dbReference type="InterPro" id="IPR041628">
    <property type="entry name" value="ChlI/MoxR_AAA_lid"/>
</dbReference>
<evidence type="ECO:0000256" key="1">
    <source>
        <dbReference type="ARBA" id="ARBA00022741"/>
    </source>
</evidence>
<dbReference type="AlphaFoldDB" id="A0A2W5ZG63"/>
<dbReference type="CDD" id="cd00009">
    <property type="entry name" value="AAA"/>
    <property type="match status" value="1"/>
</dbReference>
<dbReference type="RefSeq" id="WP_337312430.1">
    <property type="nucleotide sequence ID" value="NZ_JAEKNS010000114.1"/>
</dbReference>
<proteinExistence type="inferred from homology"/>
<dbReference type="Gene3D" id="1.10.8.80">
    <property type="entry name" value="Magnesium chelatase subunit I, C-Terminal domain"/>
    <property type="match status" value="1"/>
</dbReference>
<dbReference type="GO" id="GO:0016887">
    <property type="term" value="F:ATP hydrolysis activity"/>
    <property type="evidence" value="ECO:0007669"/>
    <property type="project" value="InterPro"/>
</dbReference>
<gene>
    <name evidence="7" type="ORF">DLM65_04845</name>
    <name evidence="6" type="ORF">JF886_11055</name>
</gene>
<dbReference type="PANTHER" id="PTHR42759">
    <property type="entry name" value="MOXR FAMILY PROTEIN"/>
    <property type="match status" value="1"/>
</dbReference>
<dbReference type="EMBL" id="QHBU01000086">
    <property type="protein sequence ID" value="PZR81995.1"/>
    <property type="molecule type" value="Genomic_DNA"/>
</dbReference>
<evidence type="ECO:0000256" key="2">
    <source>
        <dbReference type="ARBA" id="ARBA00022840"/>
    </source>
</evidence>
<reference evidence="7" key="2">
    <citation type="submission" date="2018-05" db="EMBL/GenBank/DDBJ databases">
        <authorList>
            <person name="Ferrari B."/>
        </authorList>
    </citation>
    <scope>NUCLEOTIDE SEQUENCE</scope>
    <source>
        <strain evidence="7">RRmetagenome_bin12</strain>
    </source>
</reference>
<dbReference type="Pfam" id="PF07726">
    <property type="entry name" value="AAA_3"/>
    <property type="match status" value="1"/>
</dbReference>
<organism evidence="7 8">
    <name type="scientific">Candidatus Aeolococcus gillhamiae</name>
    <dbReference type="NCBI Taxonomy" id="3127015"/>
    <lineage>
        <taxon>Bacteria</taxon>
        <taxon>Bacillati</taxon>
        <taxon>Candidatus Dormiibacterota</taxon>
        <taxon>Candidatus Dormibacteria</taxon>
        <taxon>Candidatus Aeolococcales</taxon>
        <taxon>Candidatus Aeolococcaceae</taxon>
        <taxon>Candidatus Aeolococcus</taxon>
    </lineage>
</organism>
<accession>A0A934K1Z4</accession>
<evidence type="ECO:0000256" key="3">
    <source>
        <dbReference type="ARBA" id="ARBA00061607"/>
    </source>
</evidence>
<dbReference type="InterPro" id="IPR027417">
    <property type="entry name" value="P-loop_NTPase"/>
</dbReference>
<reference evidence="6 9" key="3">
    <citation type="submission" date="2020-10" db="EMBL/GenBank/DDBJ databases">
        <title>Ca. Dormibacterota MAGs.</title>
        <authorList>
            <person name="Montgomery K."/>
        </authorList>
    </citation>
    <scope>NUCLEOTIDE SEQUENCE [LARGE SCALE GENOMIC DNA]</scope>
    <source>
        <strain evidence="6">SC8812_S17_18</strain>
    </source>
</reference>